<dbReference type="OrthoDB" id="8479187at2"/>
<dbReference type="InterPro" id="IPR021354">
    <property type="entry name" value="DUF2975"/>
</dbReference>
<feature type="transmembrane region" description="Helical" evidence="1">
    <location>
        <begin position="161"/>
        <end position="178"/>
    </location>
</feature>
<proteinExistence type="predicted"/>
<comment type="caution">
    <text evidence="2">The sequence shown here is derived from an EMBL/GenBank/DDBJ whole genome shotgun (WGS) entry which is preliminary data.</text>
</comment>
<dbReference type="Pfam" id="PF11188">
    <property type="entry name" value="DUF2975"/>
    <property type="match status" value="1"/>
</dbReference>
<evidence type="ECO:0008006" key="4">
    <source>
        <dbReference type="Google" id="ProtNLM"/>
    </source>
</evidence>
<evidence type="ECO:0000313" key="3">
    <source>
        <dbReference type="Proteomes" id="UP000239425"/>
    </source>
</evidence>
<organism evidence="2 3">
    <name type="scientific">Holospora curviuscula</name>
    <dbReference type="NCBI Taxonomy" id="1082868"/>
    <lineage>
        <taxon>Bacteria</taxon>
        <taxon>Pseudomonadati</taxon>
        <taxon>Pseudomonadota</taxon>
        <taxon>Alphaproteobacteria</taxon>
        <taxon>Holosporales</taxon>
        <taxon>Holosporaceae</taxon>
        <taxon>Holospora</taxon>
    </lineage>
</organism>
<dbReference type="AlphaFoldDB" id="A0A2S5R6T5"/>
<evidence type="ECO:0000256" key="1">
    <source>
        <dbReference type="SAM" id="Phobius"/>
    </source>
</evidence>
<keyword evidence="1" id="KW-0472">Membrane</keyword>
<keyword evidence="1" id="KW-1133">Transmembrane helix</keyword>
<feature type="transmembrane region" description="Helical" evidence="1">
    <location>
        <begin position="118"/>
        <end position="141"/>
    </location>
</feature>
<accession>A0A2S5R6T5</accession>
<dbReference type="EMBL" id="PHHC01000141">
    <property type="protein sequence ID" value="PPE03041.1"/>
    <property type="molecule type" value="Genomic_DNA"/>
</dbReference>
<gene>
    <name evidence="2" type="ORF">HCUR_01472</name>
</gene>
<keyword evidence="1" id="KW-0812">Transmembrane</keyword>
<protein>
    <recommendedName>
        <fullName evidence="4">DUF2975 domain-containing protein</fullName>
    </recommendedName>
</protein>
<name>A0A2S5R6T5_9PROT</name>
<sequence>MNRIQKISSYLLLMFGVLLIAVPLLSIIQWIFISTKISDVSGVINFFGTFEKTIQTPEGYVNLSNVSWTPMLQLLGFSADIIGLLPLLISLFVLRVIFKNYQKREIFSVRNAILYQKLGALFLLDALLIKSLSQTLMVLAVTFTSPPGHRYLTISFWPPQLTSLFYGILVIIVSWVMLEASKLHDEQKFTI</sequence>
<evidence type="ECO:0000313" key="2">
    <source>
        <dbReference type="EMBL" id="PPE03041.1"/>
    </source>
</evidence>
<keyword evidence="3" id="KW-1185">Reference proteome</keyword>
<reference evidence="2 3" key="1">
    <citation type="submission" date="2017-11" db="EMBL/GenBank/DDBJ databases">
        <title>Comparative genomic analysis of Holospora spp., intranuclear symbionts of paramecia.</title>
        <authorList>
            <person name="Garushyants S.K."/>
            <person name="Beliavskaya A."/>
            <person name="Malko D.B."/>
            <person name="Logacheva M.D."/>
            <person name="Rautian M.S."/>
            <person name="Gelfand M.S."/>
        </authorList>
    </citation>
    <scope>NUCLEOTIDE SEQUENCE [LARGE SCALE GENOMIC DNA]</scope>
    <source>
        <strain evidence="3">02AZ16</strain>
    </source>
</reference>
<dbReference type="RefSeq" id="WP_104207376.1">
    <property type="nucleotide sequence ID" value="NZ_PHHC01000141.1"/>
</dbReference>
<feature type="transmembrane region" description="Helical" evidence="1">
    <location>
        <begin position="12"/>
        <end position="33"/>
    </location>
</feature>
<dbReference type="Proteomes" id="UP000239425">
    <property type="component" value="Unassembled WGS sequence"/>
</dbReference>
<feature type="transmembrane region" description="Helical" evidence="1">
    <location>
        <begin position="74"/>
        <end position="98"/>
    </location>
</feature>